<feature type="transmembrane region" description="Helical" evidence="7">
    <location>
        <begin position="56"/>
        <end position="83"/>
    </location>
</feature>
<dbReference type="RefSeq" id="WP_006503249.1">
    <property type="nucleotide sequence ID" value="NZ_BAGZ01000009.1"/>
</dbReference>
<comment type="similarity">
    <text evidence="6">Belongs to the ABC-4 integral membrane protein family.</text>
</comment>
<feature type="transmembrane region" description="Helical" evidence="7">
    <location>
        <begin position="203"/>
        <end position="223"/>
    </location>
</feature>
<evidence type="ECO:0000256" key="7">
    <source>
        <dbReference type="SAM" id="Phobius"/>
    </source>
</evidence>
<dbReference type="EMBL" id="BAGZ01000009">
    <property type="protein sequence ID" value="GAB78494.1"/>
    <property type="molecule type" value="Genomic_DNA"/>
</dbReference>
<proteinExistence type="inferred from homology"/>
<feature type="transmembrane region" description="Helical" evidence="7">
    <location>
        <begin position="333"/>
        <end position="362"/>
    </location>
</feature>
<dbReference type="OrthoDB" id="9780560at2"/>
<evidence type="ECO:0000256" key="5">
    <source>
        <dbReference type="ARBA" id="ARBA00023136"/>
    </source>
</evidence>
<keyword evidence="10" id="KW-1185">Reference proteome</keyword>
<keyword evidence="5 7" id="KW-0472">Membrane</keyword>
<sequence>MKRRAPVIDSPLELGSVGIIAALMGFYATLLVMFSATAVAATPEHSRVSMAVMLSTITAVLVMTAVYVASVVISHCVDTVLAGRLTHIALLRTLGARPRQIRTSVMGTTTVTAGLCAILGTILGMGFFRAGILWLIEEKKIPELDYPWFSGYLLITVATIGIAAAVASWSGTRVVLSVPPAIALSSTKAPTPLTPQASRTRAILTWTLLTSGLAGMAAGMAMGERRAEMGVLAAFFGSTLLMTGLLTGGRFVVPLAISALGRLLGDDPTARIARRNAVKDPVRTTRSTMGMILGVSLVVTFAVASETAKVVVLHIQDRVEPWQRDSLIRILDVFQAVMVGLVLVSFVVAAVGFVATMTMTIIQRRREIGLLRATGFTPAQIKAMITREAVALGIGAISTGVLLGTFFGVAAVQSLMGSFYSGIPLGVPWSLLGALVVCSAGLVLVASRAPARRAVQVPVVDALRES</sequence>
<evidence type="ECO:0000256" key="1">
    <source>
        <dbReference type="ARBA" id="ARBA00004651"/>
    </source>
</evidence>
<feature type="transmembrane region" description="Helical" evidence="7">
    <location>
        <begin position="291"/>
        <end position="313"/>
    </location>
</feature>
<evidence type="ECO:0000259" key="8">
    <source>
        <dbReference type="Pfam" id="PF02687"/>
    </source>
</evidence>
<dbReference type="InterPro" id="IPR050250">
    <property type="entry name" value="Macrolide_Exporter_MacB"/>
</dbReference>
<keyword evidence="3 7" id="KW-0812">Transmembrane</keyword>
<feature type="transmembrane region" description="Helical" evidence="7">
    <location>
        <begin position="389"/>
        <end position="415"/>
    </location>
</feature>
<feature type="transmembrane region" description="Helical" evidence="7">
    <location>
        <begin position="12"/>
        <end position="36"/>
    </location>
</feature>
<feature type="domain" description="ABC3 transporter permease C-terminal" evidence="8">
    <location>
        <begin position="64"/>
        <end position="171"/>
    </location>
</feature>
<dbReference type="GO" id="GO:0022857">
    <property type="term" value="F:transmembrane transporter activity"/>
    <property type="evidence" value="ECO:0007669"/>
    <property type="project" value="TreeGrafter"/>
</dbReference>
<dbReference type="AlphaFoldDB" id="K6VP73"/>
<dbReference type="Proteomes" id="UP000008495">
    <property type="component" value="Unassembled WGS sequence"/>
</dbReference>
<feature type="transmembrane region" description="Helical" evidence="7">
    <location>
        <begin position="148"/>
        <end position="169"/>
    </location>
</feature>
<evidence type="ECO:0000256" key="3">
    <source>
        <dbReference type="ARBA" id="ARBA00022692"/>
    </source>
</evidence>
<protein>
    <recommendedName>
        <fullName evidence="8">ABC3 transporter permease C-terminal domain-containing protein</fullName>
    </recommendedName>
</protein>
<evidence type="ECO:0000256" key="2">
    <source>
        <dbReference type="ARBA" id="ARBA00022475"/>
    </source>
</evidence>
<dbReference type="GO" id="GO:0005886">
    <property type="term" value="C:plasma membrane"/>
    <property type="evidence" value="ECO:0007669"/>
    <property type="project" value="UniProtKB-SubCell"/>
</dbReference>
<feature type="transmembrane region" description="Helical" evidence="7">
    <location>
        <begin position="104"/>
        <end position="128"/>
    </location>
</feature>
<gene>
    <name evidence="9" type="ORF">AUCHE_09_00990</name>
</gene>
<evidence type="ECO:0000313" key="10">
    <source>
        <dbReference type="Proteomes" id="UP000008495"/>
    </source>
</evidence>
<dbReference type="STRING" id="100225.SAMN05421595_2765"/>
<comment type="caution">
    <text evidence="9">The sequence shown here is derived from an EMBL/GenBank/DDBJ whole genome shotgun (WGS) entry which is preliminary data.</text>
</comment>
<name>K6VP73_9MICO</name>
<dbReference type="eggNOG" id="COG0577">
    <property type="taxonomic scope" value="Bacteria"/>
</dbReference>
<reference evidence="9 10" key="1">
    <citation type="submission" date="2012-08" db="EMBL/GenBank/DDBJ databases">
        <title>Whole genome shotgun sequence of Austwickia chelonae NBRC 105200.</title>
        <authorList>
            <person name="Yoshida I."/>
            <person name="Hosoyama A."/>
            <person name="Tsuchikane K."/>
            <person name="Katsumata H."/>
            <person name="Ando Y."/>
            <person name="Ohji S."/>
            <person name="Hamada M."/>
            <person name="Tamura T."/>
            <person name="Yamazoe A."/>
            <person name="Yamazaki S."/>
            <person name="Fujita N."/>
        </authorList>
    </citation>
    <scope>NUCLEOTIDE SEQUENCE [LARGE SCALE GENOMIC DNA]</scope>
    <source>
        <strain evidence="9 10">NBRC 105200</strain>
    </source>
</reference>
<evidence type="ECO:0000256" key="6">
    <source>
        <dbReference type="ARBA" id="ARBA00038076"/>
    </source>
</evidence>
<feature type="domain" description="ABC3 transporter permease C-terminal" evidence="8">
    <location>
        <begin position="341"/>
        <end position="456"/>
    </location>
</feature>
<organism evidence="9 10">
    <name type="scientific">Austwickia chelonae NBRC 105200</name>
    <dbReference type="NCBI Taxonomy" id="1184607"/>
    <lineage>
        <taxon>Bacteria</taxon>
        <taxon>Bacillati</taxon>
        <taxon>Actinomycetota</taxon>
        <taxon>Actinomycetes</taxon>
        <taxon>Micrococcales</taxon>
        <taxon>Dermatophilaceae</taxon>
        <taxon>Austwickia</taxon>
    </lineage>
</organism>
<keyword evidence="2" id="KW-1003">Cell membrane</keyword>
<keyword evidence="4 7" id="KW-1133">Transmembrane helix</keyword>
<feature type="transmembrane region" description="Helical" evidence="7">
    <location>
        <begin position="229"/>
        <end position="253"/>
    </location>
</feature>
<dbReference type="Pfam" id="PF02687">
    <property type="entry name" value="FtsX"/>
    <property type="match status" value="2"/>
</dbReference>
<dbReference type="InterPro" id="IPR003838">
    <property type="entry name" value="ABC3_permease_C"/>
</dbReference>
<dbReference type="PANTHER" id="PTHR30572">
    <property type="entry name" value="MEMBRANE COMPONENT OF TRANSPORTER-RELATED"/>
    <property type="match status" value="1"/>
</dbReference>
<feature type="transmembrane region" description="Helical" evidence="7">
    <location>
        <begin position="427"/>
        <end position="446"/>
    </location>
</feature>
<dbReference type="PANTHER" id="PTHR30572:SF4">
    <property type="entry name" value="ABC TRANSPORTER PERMEASE YTRF"/>
    <property type="match status" value="1"/>
</dbReference>
<comment type="subcellular location">
    <subcellularLocation>
        <location evidence="1">Cell membrane</location>
        <topology evidence="1">Multi-pass membrane protein</topology>
    </subcellularLocation>
</comment>
<evidence type="ECO:0000313" key="9">
    <source>
        <dbReference type="EMBL" id="GAB78494.1"/>
    </source>
</evidence>
<accession>K6VP73</accession>
<evidence type="ECO:0000256" key="4">
    <source>
        <dbReference type="ARBA" id="ARBA00022989"/>
    </source>
</evidence>